<gene>
    <name evidence="11" type="ORF">AVDCRST_MAG56-117</name>
</gene>
<dbReference type="GO" id="GO:0030295">
    <property type="term" value="F:protein kinase activator activity"/>
    <property type="evidence" value="ECO:0007669"/>
    <property type="project" value="TreeGrafter"/>
</dbReference>
<sequence length="655" mass="72775">MHPLLALAWRPGFRYAWLLFLLGGPLRGQSSLIDSLEKRLPETHLPDTVRIDRLNTLAREYTYISATKATSYAQEALEWSTRIGYKRGQAYAFRSLASSYSAQEYFYSTTEFMEKAMTLFGELGDSVGLANCYITLGHTYKRQQDLARSVDFHARAVQIFRRKGLPERLGVSLHNLGESQFLAGDLAAAKRSTLEAIAINQSLGNAPVLTACYKVMGSILLAEKDPGQSEFYFKAALAISETLGKNAQKEATVQSLIHLARIARQQGRAGLELSYLQRAIVLARAHHYTKHVRDASMALVNYYLDRNDRPAASLVLNEYAVLSDSLIGAVNREKAAMLEPMINTLRTVSENKRLQAEQRLQQEKIARQRTQLIFYLVITLVLLTALGTVYYLARERRRMLDSIVVQKKVIEENAVRLQELNATKDKFFSIVAHDLKSPLAVLQGFLLLWEDGTEDFSREEMQYFIRELNKKMNSTIELTENLIRWAASQMQLHRSVAVAVPLAGLVAKVLGHYESAAAQKDISLRTDIAPGAVMQADPDQLEFTIRNLLNNAIKFTPRGGVVTLAATPGPGGTFELTVRDTGLGMPPAKLQTLFALEKTESTAGTEGEKGTGLGLLLCKEFVEKNNGRLFVESQAGVGTTFTIRLPEPAPVAEVA</sequence>
<evidence type="ECO:0000256" key="9">
    <source>
        <dbReference type="SAM" id="Phobius"/>
    </source>
</evidence>
<dbReference type="InterPro" id="IPR005467">
    <property type="entry name" value="His_kinase_dom"/>
</dbReference>
<dbReference type="EC" id="2.7.13.3" evidence="2"/>
<dbReference type="SMART" id="SM00387">
    <property type="entry name" value="HATPase_c"/>
    <property type="match status" value="1"/>
</dbReference>
<dbReference type="Pfam" id="PF00512">
    <property type="entry name" value="HisKA"/>
    <property type="match status" value="1"/>
</dbReference>
<dbReference type="EMBL" id="CADCTQ010000013">
    <property type="protein sequence ID" value="CAA9214403.1"/>
    <property type="molecule type" value="Genomic_DNA"/>
</dbReference>
<dbReference type="GO" id="GO:0007234">
    <property type="term" value="P:osmosensory signaling via phosphorelay pathway"/>
    <property type="evidence" value="ECO:0007669"/>
    <property type="project" value="TreeGrafter"/>
</dbReference>
<dbReference type="PANTHER" id="PTHR42878">
    <property type="entry name" value="TWO-COMPONENT HISTIDINE KINASE"/>
    <property type="match status" value="1"/>
</dbReference>
<dbReference type="CDD" id="cd00082">
    <property type="entry name" value="HisKA"/>
    <property type="match status" value="1"/>
</dbReference>
<evidence type="ECO:0000256" key="3">
    <source>
        <dbReference type="ARBA" id="ARBA00022553"/>
    </source>
</evidence>
<keyword evidence="4" id="KW-0808">Transferase</keyword>
<feature type="transmembrane region" description="Helical" evidence="9">
    <location>
        <begin position="372"/>
        <end position="393"/>
    </location>
</feature>
<evidence type="ECO:0000256" key="4">
    <source>
        <dbReference type="ARBA" id="ARBA00022679"/>
    </source>
</evidence>
<evidence type="ECO:0000313" key="11">
    <source>
        <dbReference type="EMBL" id="CAA9214403.1"/>
    </source>
</evidence>
<evidence type="ECO:0000256" key="5">
    <source>
        <dbReference type="ARBA" id="ARBA00022741"/>
    </source>
</evidence>
<protein>
    <recommendedName>
        <fullName evidence="2">histidine kinase</fullName>
        <ecNumber evidence="2">2.7.13.3</ecNumber>
    </recommendedName>
</protein>
<evidence type="ECO:0000256" key="1">
    <source>
        <dbReference type="ARBA" id="ARBA00000085"/>
    </source>
</evidence>
<dbReference type="SUPFAM" id="SSF48452">
    <property type="entry name" value="TPR-like"/>
    <property type="match status" value="1"/>
</dbReference>
<organism evidence="11">
    <name type="scientific">uncultured Cytophagales bacterium</name>
    <dbReference type="NCBI Taxonomy" id="158755"/>
    <lineage>
        <taxon>Bacteria</taxon>
        <taxon>Pseudomonadati</taxon>
        <taxon>Bacteroidota</taxon>
        <taxon>Sphingobacteriia</taxon>
        <taxon>Sphingobacteriales</taxon>
        <taxon>environmental samples</taxon>
    </lineage>
</organism>
<keyword evidence="6" id="KW-0418">Kinase</keyword>
<dbReference type="InterPro" id="IPR036097">
    <property type="entry name" value="HisK_dim/P_sf"/>
</dbReference>
<keyword evidence="5" id="KW-0547">Nucleotide-binding</keyword>
<dbReference type="InterPro" id="IPR019734">
    <property type="entry name" value="TPR_rpt"/>
</dbReference>
<proteinExistence type="predicted"/>
<dbReference type="InterPro" id="IPR036890">
    <property type="entry name" value="HATPase_C_sf"/>
</dbReference>
<dbReference type="InterPro" id="IPR011990">
    <property type="entry name" value="TPR-like_helical_dom_sf"/>
</dbReference>
<evidence type="ECO:0000256" key="2">
    <source>
        <dbReference type="ARBA" id="ARBA00012438"/>
    </source>
</evidence>
<dbReference type="GO" id="GO:0000155">
    <property type="term" value="F:phosphorelay sensor kinase activity"/>
    <property type="evidence" value="ECO:0007669"/>
    <property type="project" value="InterPro"/>
</dbReference>
<dbReference type="Gene3D" id="3.30.565.10">
    <property type="entry name" value="Histidine kinase-like ATPase, C-terminal domain"/>
    <property type="match status" value="1"/>
</dbReference>
<name>A0A6J4H6X9_9SPHI</name>
<dbReference type="InterPro" id="IPR003594">
    <property type="entry name" value="HATPase_dom"/>
</dbReference>
<dbReference type="Pfam" id="PF02518">
    <property type="entry name" value="HATPase_c"/>
    <property type="match status" value="1"/>
</dbReference>
<keyword evidence="3" id="KW-0597">Phosphoprotein</keyword>
<comment type="catalytic activity">
    <reaction evidence="1">
        <text>ATP + protein L-histidine = ADP + protein N-phospho-L-histidine.</text>
        <dbReference type="EC" id="2.7.13.3"/>
    </reaction>
</comment>
<evidence type="ECO:0000256" key="8">
    <source>
        <dbReference type="ARBA" id="ARBA00023012"/>
    </source>
</evidence>
<dbReference type="PANTHER" id="PTHR42878:SF7">
    <property type="entry name" value="SENSOR HISTIDINE KINASE GLRK"/>
    <property type="match status" value="1"/>
</dbReference>
<dbReference type="GO" id="GO:0000156">
    <property type="term" value="F:phosphorelay response regulator activity"/>
    <property type="evidence" value="ECO:0007669"/>
    <property type="project" value="TreeGrafter"/>
</dbReference>
<dbReference type="AlphaFoldDB" id="A0A6J4H6X9"/>
<dbReference type="PROSITE" id="PS50109">
    <property type="entry name" value="HIS_KIN"/>
    <property type="match status" value="1"/>
</dbReference>
<dbReference type="Gene3D" id="1.10.287.130">
    <property type="match status" value="1"/>
</dbReference>
<dbReference type="SMART" id="SM00028">
    <property type="entry name" value="TPR"/>
    <property type="match status" value="4"/>
</dbReference>
<reference evidence="11" key="1">
    <citation type="submission" date="2020-02" db="EMBL/GenBank/DDBJ databases">
        <authorList>
            <person name="Meier V. D."/>
        </authorList>
    </citation>
    <scope>NUCLEOTIDE SEQUENCE</scope>
    <source>
        <strain evidence="11">AVDCRST_MAG56</strain>
    </source>
</reference>
<keyword evidence="9" id="KW-1133">Transmembrane helix</keyword>
<dbReference type="Gene3D" id="1.25.40.10">
    <property type="entry name" value="Tetratricopeptide repeat domain"/>
    <property type="match status" value="1"/>
</dbReference>
<evidence type="ECO:0000256" key="6">
    <source>
        <dbReference type="ARBA" id="ARBA00022777"/>
    </source>
</evidence>
<keyword evidence="9" id="KW-0812">Transmembrane</keyword>
<evidence type="ECO:0000259" key="10">
    <source>
        <dbReference type="PROSITE" id="PS50109"/>
    </source>
</evidence>
<dbReference type="GO" id="GO:0005524">
    <property type="term" value="F:ATP binding"/>
    <property type="evidence" value="ECO:0007669"/>
    <property type="project" value="UniProtKB-KW"/>
</dbReference>
<accession>A0A6J4H6X9</accession>
<evidence type="ECO:0000256" key="7">
    <source>
        <dbReference type="ARBA" id="ARBA00022840"/>
    </source>
</evidence>
<dbReference type="SMART" id="SM00388">
    <property type="entry name" value="HisKA"/>
    <property type="match status" value="1"/>
</dbReference>
<dbReference type="InterPro" id="IPR050351">
    <property type="entry name" value="BphY/WalK/GraS-like"/>
</dbReference>
<feature type="domain" description="Histidine kinase" evidence="10">
    <location>
        <begin position="430"/>
        <end position="649"/>
    </location>
</feature>
<dbReference type="SUPFAM" id="SSF47384">
    <property type="entry name" value="Homodimeric domain of signal transducing histidine kinase"/>
    <property type="match status" value="1"/>
</dbReference>
<dbReference type="InterPro" id="IPR004358">
    <property type="entry name" value="Sig_transdc_His_kin-like_C"/>
</dbReference>
<keyword evidence="8" id="KW-0902">Two-component regulatory system</keyword>
<dbReference type="InterPro" id="IPR003661">
    <property type="entry name" value="HisK_dim/P_dom"/>
</dbReference>
<keyword evidence="9" id="KW-0472">Membrane</keyword>
<dbReference type="SUPFAM" id="SSF55874">
    <property type="entry name" value="ATPase domain of HSP90 chaperone/DNA topoisomerase II/histidine kinase"/>
    <property type="match status" value="1"/>
</dbReference>
<dbReference type="PRINTS" id="PR00344">
    <property type="entry name" value="BCTRLSENSOR"/>
</dbReference>
<keyword evidence="7" id="KW-0067">ATP-binding</keyword>